<dbReference type="Gene3D" id="3.40.50.150">
    <property type="entry name" value="Vaccinia Virus protein VP39"/>
    <property type="match status" value="1"/>
</dbReference>
<dbReference type="PANTHER" id="PTHR40036:SF1">
    <property type="entry name" value="MACROCIN O-METHYLTRANSFERASE"/>
    <property type="match status" value="1"/>
</dbReference>
<keyword evidence="2" id="KW-1185">Reference proteome</keyword>
<dbReference type="GO" id="GO:0008168">
    <property type="term" value="F:methyltransferase activity"/>
    <property type="evidence" value="ECO:0007669"/>
    <property type="project" value="UniProtKB-KW"/>
</dbReference>
<sequence>MLSSLFKLFGLKHNVMNNRVVSWLIKNEQFNAHLVNYQKSNELQKQFVQYLPDRYTANYSLYNKQTGFFEYNDIKKWTAGFYENNVGDLSRFLALNLCIDQLLEECIVGDIAEFGVFKGNSAFLLARFAQRINTNCYLFDTFEGFDERDFKENKETRFEQDFSGTSLSSVKEFVGEENVVYVKGFFPDSLAQIKEVEGLALVHIDCDLGAPFKAALDYFYPRLQKGGFLIMHDYTSLFWPGAKKAIDEYFKDKPEFLIPIPDKSGTCIIRKV</sequence>
<organism evidence="1 2">
    <name type="scientific">Mucilaginibacter glaciei</name>
    <dbReference type="NCBI Taxonomy" id="2772109"/>
    <lineage>
        <taxon>Bacteria</taxon>
        <taxon>Pseudomonadati</taxon>
        <taxon>Bacteroidota</taxon>
        <taxon>Sphingobacteriia</taxon>
        <taxon>Sphingobacteriales</taxon>
        <taxon>Sphingobacteriaceae</taxon>
        <taxon>Mucilaginibacter</taxon>
    </lineage>
</organism>
<name>A0A926S1A5_9SPHI</name>
<dbReference type="SUPFAM" id="SSF53335">
    <property type="entry name" value="S-adenosyl-L-methionine-dependent methyltransferases"/>
    <property type="match status" value="1"/>
</dbReference>
<evidence type="ECO:0000313" key="2">
    <source>
        <dbReference type="Proteomes" id="UP000619078"/>
    </source>
</evidence>
<dbReference type="Pfam" id="PF05711">
    <property type="entry name" value="TylF"/>
    <property type="match status" value="1"/>
</dbReference>
<dbReference type="InterPro" id="IPR008884">
    <property type="entry name" value="TylF_MeTrfase"/>
</dbReference>
<keyword evidence="1" id="KW-0808">Transferase</keyword>
<comment type="caution">
    <text evidence="1">The sequence shown here is derived from an EMBL/GenBank/DDBJ whole genome shotgun (WGS) entry which is preliminary data.</text>
</comment>
<dbReference type="Proteomes" id="UP000619078">
    <property type="component" value="Unassembled WGS sequence"/>
</dbReference>
<dbReference type="GO" id="GO:0032259">
    <property type="term" value="P:methylation"/>
    <property type="evidence" value="ECO:0007669"/>
    <property type="project" value="UniProtKB-KW"/>
</dbReference>
<dbReference type="InterPro" id="IPR029063">
    <property type="entry name" value="SAM-dependent_MTases_sf"/>
</dbReference>
<protein>
    <submittedName>
        <fullName evidence="1">Class I SAM-dependent methyltransferase</fullName>
    </submittedName>
</protein>
<accession>A0A926S1A5</accession>
<dbReference type="AlphaFoldDB" id="A0A926S1A5"/>
<reference evidence="1" key="1">
    <citation type="submission" date="2020-09" db="EMBL/GenBank/DDBJ databases">
        <title>Novel species of Mucilaginibacter isolated from a glacier on the Tibetan Plateau.</title>
        <authorList>
            <person name="Liu Q."/>
            <person name="Xin Y.-H."/>
        </authorList>
    </citation>
    <scope>NUCLEOTIDE SEQUENCE</scope>
    <source>
        <strain evidence="1">ZB1P21</strain>
    </source>
</reference>
<proteinExistence type="predicted"/>
<dbReference type="PANTHER" id="PTHR40036">
    <property type="entry name" value="MACROCIN O-METHYLTRANSFERASE"/>
    <property type="match status" value="1"/>
</dbReference>
<evidence type="ECO:0000313" key="1">
    <source>
        <dbReference type="EMBL" id="MBD1392873.1"/>
    </source>
</evidence>
<keyword evidence="1" id="KW-0489">Methyltransferase</keyword>
<gene>
    <name evidence="1" type="ORF">IDJ76_07180</name>
</gene>
<dbReference type="EMBL" id="JACWMX010000002">
    <property type="protein sequence ID" value="MBD1392873.1"/>
    <property type="molecule type" value="Genomic_DNA"/>
</dbReference>